<protein>
    <submittedName>
        <fullName evidence="1">Uncharacterized protein</fullName>
    </submittedName>
</protein>
<comment type="caution">
    <text evidence="1">The sequence shown here is derived from an EMBL/GenBank/DDBJ whole genome shotgun (WGS) entry which is preliminary data.</text>
</comment>
<name>A0ACC1NZF3_9HYPO</name>
<gene>
    <name evidence="1" type="ORF">NQ176_g51</name>
</gene>
<evidence type="ECO:0000313" key="2">
    <source>
        <dbReference type="Proteomes" id="UP001143910"/>
    </source>
</evidence>
<accession>A0ACC1NZF3</accession>
<keyword evidence="2" id="KW-1185">Reference proteome</keyword>
<evidence type="ECO:0000313" key="1">
    <source>
        <dbReference type="EMBL" id="KAJ2984287.1"/>
    </source>
</evidence>
<dbReference type="EMBL" id="JANJQO010000002">
    <property type="protein sequence ID" value="KAJ2984287.1"/>
    <property type="molecule type" value="Genomic_DNA"/>
</dbReference>
<dbReference type="Proteomes" id="UP001143910">
    <property type="component" value="Unassembled WGS sequence"/>
</dbReference>
<organism evidence="1 2">
    <name type="scientific">Zarea fungicola</name>
    <dbReference type="NCBI Taxonomy" id="93591"/>
    <lineage>
        <taxon>Eukaryota</taxon>
        <taxon>Fungi</taxon>
        <taxon>Dikarya</taxon>
        <taxon>Ascomycota</taxon>
        <taxon>Pezizomycotina</taxon>
        <taxon>Sordariomycetes</taxon>
        <taxon>Hypocreomycetidae</taxon>
        <taxon>Hypocreales</taxon>
        <taxon>Cordycipitaceae</taxon>
        <taxon>Zarea</taxon>
    </lineage>
</organism>
<sequence>MALSMALSMAVLMVLDGWLAGWLATNSWAIPQLLVLQIGHGRRRQGKRSCGDSLTHDSAFVGELPTHNQYVSITDQLNLGVRFLQAQTHNENGAIEMCHTYCWELDEGNLAKYLQELSNWIHANPNEVVTLLLTNGDKIPVEQFDSVFAATGLKDLVFHPGNTVLAKEQWPTLQEMINANSRLVVFMDYNMDQSKVDYIINEFDYFWETPYGITDKSFPTCAVDRPPNGDPNKLMGLMNHMLNYKIGDIVFPDQFDAFNTNSEASIQAQVNRCVAATSHQPNVILLDWVNIGQLAAAQLSLNGLS</sequence>
<reference evidence="1" key="1">
    <citation type="submission" date="2022-08" db="EMBL/GenBank/DDBJ databases">
        <title>Genome Sequence of Lecanicillium fungicola.</title>
        <authorList>
            <person name="Buettner E."/>
        </authorList>
    </citation>
    <scope>NUCLEOTIDE SEQUENCE</scope>
    <source>
        <strain evidence="1">Babe33</strain>
    </source>
</reference>
<proteinExistence type="predicted"/>